<dbReference type="InterPro" id="IPR050309">
    <property type="entry name" value="Type-B_Carboxylest/Lipase"/>
</dbReference>
<dbReference type="EMBL" id="JH711582">
    <property type="protein sequence ID" value="EIW78157.1"/>
    <property type="molecule type" value="Genomic_DNA"/>
</dbReference>
<organism evidence="5 6">
    <name type="scientific">Coniophora puteana (strain RWD-64-598)</name>
    <name type="common">Brown rot fungus</name>
    <dbReference type="NCBI Taxonomy" id="741705"/>
    <lineage>
        <taxon>Eukaryota</taxon>
        <taxon>Fungi</taxon>
        <taxon>Dikarya</taxon>
        <taxon>Basidiomycota</taxon>
        <taxon>Agaricomycotina</taxon>
        <taxon>Agaricomycetes</taxon>
        <taxon>Agaricomycetidae</taxon>
        <taxon>Boletales</taxon>
        <taxon>Coniophorineae</taxon>
        <taxon>Coniophoraceae</taxon>
        <taxon>Coniophora</taxon>
    </lineage>
</organism>
<dbReference type="SUPFAM" id="SSF53474">
    <property type="entry name" value="alpha/beta-Hydrolases"/>
    <property type="match status" value="1"/>
</dbReference>
<keyword evidence="3" id="KW-0732">Signal</keyword>
<keyword evidence="6" id="KW-1185">Reference proteome</keyword>
<dbReference type="InterPro" id="IPR029058">
    <property type="entry name" value="AB_hydrolase_fold"/>
</dbReference>
<comment type="similarity">
    <text evidence="1 3">Belongs to the type-B carboxylesterase/lipase family.</text>
</comment>
<dbReference type="InterPro" id="IPR019826">
    <property type="entry name" value="Carboxylesterase_B_AS"/>
</dbReference>
<dbReference type="Pfam" id="PF00135">
    <property type="entry name" value="COesterase"/>
    <property type="match status" value="1"/>
</dbReference>
<evidence type="ECO:0000256" key="1">
    <source>
        <dbReference type="ARBA" id="ARBA00005964"/>
    </source>
</evidence>
<evidence type="ECO:0000259" key="4">
    <source>
        <dbReference type="Pfam" id="PF00135"/>
    </source>
</evidence>
<dbReference type="PROSITE" id="PS00122">
    <property type="entry name" value="CARBOXYLESTERASE_B_1"/>
    <property type="match status" value="1"/>
</dbReference>
<gene>
    <name evidence="5" type="ORF">CONPUDRAFT_156162</name>
</gene>
<dbReference type="RefSeq" id="XP_007771240.1">
    <property type="nucleotide sequence ID" value="XM_007773050.1"/>
</dbReference>
<evidence type="ECO:0000256" key="3">
    <source>
        <dbReference type="RuleBase" id="RU361235"/>
    </source>
</evidence>
<sequence length="556" mass="58845">MYRRLVSFVSLLPALAVVRAQSSGPTVDLGYAIYQGAKNSSTSISSFLGIPYAAPPTGDLRFQAPQAPAVISDVQQATAQPNECYQAPFGNATTSSFPLGHTDLSSGGALMRKRDVGQSEDCLYLNVYTPADLSSSTNASLPVLVWIHGGGYVAGGASGFDGVDIVQESANGLVVVIIQYRLGVFGFLSGNEVVNGGGALNAGLLDQTYALEWVQSQISKFGGDPSQVTIWGESAGAGSVLQHIIANGGNTQPSLFRAAMTSSTFLPSQYAYNDTVPEALFAFFANGTGCSTSTTPLACIRNASVDTLESLNNQANLNGFYGTFVTVPVIDYEMIVERPIVTLQRGSVNGEVLLAMTNTHEGNVFVNYAETLNTTSYVENLFPLLPESSVQQVVSAYANYTVGPGGGPAVGDVLGQAIGIMGESIFYCPSYYLLDAFSKSNKSAWKGTFAIPDGFHSSDIPYYFVSVGPAVDNTMFIASFSGAFTGVALAETPDHHPTNVSITPEWTTWPTGEMEVVFNTTEAGDANIYASTTDTVYPGIIERCNIWHSLGQYTGQ</sequence>
<dbReference type="OMA" id="LSWGRFI"/>
<dbReference type="GeneID" id="19203535"/>
<feature type="signal peptide" evidence="3">
    <location>
        <begin position="1"/>
        <end position="20"/>
    </location>
</feature>
<keyword evidence="2 3" id="KW-0378">Hydrolase</keyword>
<feature type="domain" description="Carboxylesterase type B" evidence="4">
    <location>
        <begin position="34"/>
        <end position="465"/>
    </location>
</feature>
<evidence type="ECO:0000313" key="5">
    <source>
        <dbReference type="EMBL" id="EIW78157.1"/>
    </source>
</evidence>
<dbReference type="Gene3D" id="3.40.50.1820">
    <property type="entry name" value="alpha/beta hydrolase"/>
    <property type="match status" value="1"/>
</dbReference>
<dbReference type="InterPro" id="IPR019819">
    <property type="entry name" value="Carboxylesterase_B_CS"/>
</dbReference>
<dbReference type="GO" id="GO:0016787">
    <property type="term" value="F:hydrolase activity"/>
    <property type="evidence" value="ECO:0007669"/>
    <property type="project" value="UniProtKB-KW"/>
</dbReference>
<proteinExistence type="inferred from homology"/>
<feature type="chain" id="PRO_5024489418" description="Carboxylic ester hydrolase" evidence="3">
    <location>
        <begin position="21"/>
        <end position="556"/>
    </location>
</feature>
<dbReference type="KEGG" id="cput:CONPUDRAFT_156162"/>
<dbReference type="InterPro" id="IPR002018">
    <property type="entry name" value="CarbesteraseB"/>
</dbReference>
<reference evidence="6" key="1">
    <citation type="journal article" date="2012" name="Science">
        <title>The Paleozoic origin of enzymatic lignin decomposition reconstructed from 31 fungal genomes.</title>
        <authorList>
            <person name="Floudas D."/>
            <person name="Binder M."/>
            <person name="Riley R."/>
            <person name="Barry K."/>
            <person name="Blanchette R.A."/>
            <person name="Henrissat B."/>
            <person name="Martinez A.T."/>
            <person name="Otillar R."/>
            <person name="Spatafora J.W."/>
            <person name="Yadav J.S."/>
            <person name="Aerts A."/>
            <person name="Benoit I."/>
            <person name="Boyd A."/>
            <person name="Carlson A."/>
            <person name="Copeland A."/>
            <person name="Coutinho P.M."/>
            <person name="de Vries R.P."/>
            <person name="Ferreira P."/>
            <person name="Findley K."/>
            <person name="Foster B."/>
            <person name="Gaskell J."/>
            <person name="Glotzer D."/>
            <person name="Gorecki P."/>
            <person name="Heitman J."/>
            <person name="Hesse C."/>
            <person name="Hori C."/>
            <person name="Igarashi K."/>
            <person name="Jurgens J.A."/>
            <person name="Kallen N."/>
            <person name="Kersten P."/>
            <person name="Kohler A."/>
            <person name="Kuees U."/>
            <person name="Kumar T.K.A."/>
            <person name="Kuo A."/>
            <person name="LaButti K."/>
            <person name="Larrondo L.F."/>
            <person name="Lindquist E."/>
            <person name="Ling A."/>
            <person name="Lombard V."/>
            <person name="Lucas S."/>
            <person name="Lundell T."/>
            <person name="Martin R."/>
            <person name="McLaughlin D.J."/>
            <person name="Morgenstern I."/>
            <person name="Morin E."/>
            <person name="Murat C."/>
            <person name="Nagy L.G."/>
            <person name="Nolan M."/>
            <person name="Ohm R.A."/>
            <person name="Patyshakuliyeva A."/>
            <person name="Rokas A."/>
            <person name="Ruiz-Duenas F.J."/>
            <person name="Sabat G."/>
            <person name="Salamov A."/>
            <person name="Samejima M."/>
            <person name="Schmutz J."/>
            <person name="Slot J.C."/>
            <person name="St John F."/>
            <person name="Stenlid J."/>
            <person name="Sun H."/>
            <person name="Sun S."/>
            <person name="Syed K."/>
            <person name="Tsang A."/>
            <person name="Wiebenga A."/>
            <person name="Young D."/>
            <person name="Pisabarro A."/>
            <person name="Eastwood D.C."/>
            <person name="Martin F."/>
            <person name="Cullen D."/>
            <person name="Grigoriev I.V."/>
            <person name="Hibbett D.S."/>
        </authorList>
    </citation>
    <scope>NUCLEOTIDE SEQUENCE [LARGE SCALE GENOMIC DNA]</scope>
    <source>
        <strain evidence="6">RWD-64-598 SS2</strain>
    </source>
</reference>
<dbReference type="AlphaFoldDB" id="A0A5M3MGH5"/>
<evidence type="ECO:0000313" key="6">
    <source>
        <dbReference type="Proteomes" id="UP000053558"/>
    </source>
</evidence>
<accession>A0A5M3MGH5</accession>
<protein>
    <recommendedName>
        <fullName evidence="3">Carboxylic ester hydrolase</fullName>
        <ecNumber evidence="3">3.1.1.-</ecNumber>
    </recommendedName>
</protein>
<dbReference type="Proteomes" id="UP000053558">
    <property type="component" value="Unassembled WGS sequence"/>
</dbReference>
<dbReference type="PROSITE" id="PS00941">
    <property type="entry name" value="CARBOXYLESTERASE_B_2"/>
    <property type="match status" value="1"/>
</dbReference>
<name>A0A5M3MGH5_CONPW</name>
<dbReference type="PANTHER" id="PTHR11559">
    <property type="entry name" value="CARBOXYLESTERASE"/>
    <property type="match status" value="1"/>
</dbReference>
<dbReference type="OrthoDB" id="408631at2759"/>
<evidence type="ECO:0000256" key="2">
    <source>
        <dbReference type="ARBA" id="ARBA00022801"/>
    </source>
</evidence>
<comment type="caution">
    <text evidence="5">The sequence shown here is derived from an EMBL/GenBank/DDBJ whole genome shotgun (WGS) entry which is preliminary data.</text>
</comment>
<dbReference type="EC" id="3.1.1.-" evidence="3"/>